<evidence type="ECO:0000313" key="2">
    <source>
        <dbReference type="Proteomes" id="UP000664940"/>
    </source>
</evidence>
<dbReference type="EMBL" id="JABVXQ010000014">
    <property type="protein sequence ID" value="KAF6078320.1"/>
    <property type="molecule type" value="Genomic_DNA"/>
</dbReference>
<organism evidence="1 2">
    <name type="scientific">Phyllostomus discolor</name>
    <name type="common">pale spear-nosed bat</name>
    <dbReference type="NCBI Taxonomy" id="89673"/>
    <lineage>
        <taxon>Eukaryota</taxon>
        <taxon>Metazoa</taxon>
        <taxon>Chordata</taxon>
        <taxon>Craniata</taxon>
        <taxon>Vertebrata</taxon>
        <taxon>Euteleostomi</taxon>
        <taxon>Mammalia</taxon>
        <taxon>Eutheria</taxon>
        <taxon>Laurasiatheria</taxon>
        <taxon>Chiroptera</taxon>
        <taxon>Yangochiroptera</taxon>
        <taxon>Phyllostomidae</taxon>
        <taxon>Phyllostominae</taxon>
        <taxon>Phyllostomus</taxon>
    </lineage>
</organism>
<dbReference type="Proteomes" id="UP000664940">
    <property type="component" value="Unassembled WGS sequence"/>
</dbReference>
<accession>A0A833YS30</accession>
<protein>
    <submittedName>
        <fullName evidence="1">Uncharacterized protein</fullName>
    </submittedName>
</protein>
<name>A0A833YS30_9CHIR</name>
<dbReference type="AlphaFoldDB" id="A0A833YS30"/>
<sequence length="234" mass="23830">MHLLSAWLPGGQETHAMPRGRGAAGLLCPAVLQAVSGLSGAPGVPVPPCPRRVTPGPEAGRLPGLPHWSRLPLSRSWQPGSSLGGVAEALSPRLLPGQPVPWCKVLWPHDCLRKPRLFVPREPSCLALSVPGKARLGAGPPGTLSVCAGPRGAGGHTPPGATALLGLPGVTRALVQTRFGRAGLGTCVSDEVPGGGAGPWAPCIITHSRWFRVSAGAASHIRGVGAGASWPRSS</sequence>
<comment type="caution">
    <text evidence="1">The sequence shown here is derived from an EMBL/GenBank/DDBJ whole genome shotgun (WGS) entry which is preliminary data.</text>
</comment>
<evidence type="ECO:0000313" key="1">
    <source>
        <dbReference type="EMBL" id="KAF6078320.1"/>
    </source>
</evidence>
<gene>
    <name evidence="1" type="ORF">HJG60_009170</name>
</gene>
<proteinExistence type="predicted"/>
<reference evidence="1 2" key="1">
    <citation type="journal article" date="2020" name="Nature">
        <title>Six reference-quality genomes reveal evolution of bat adaptations.</title>
        <authorList>
            <person name="Jebb D."/>
            <person name="Huang Z."/>
            <person name="Pippel M."/>
            <person name="Hughes G.M."/>
            <person name="Lavrichenko K."/>
            <person name="Devanna P."/>
            <person name="Winkler S."/>
            <person name="Jermiin L.S."/>
            <person name="Skirmuntt E.C."/>
            <person name="Katzourakis A."/>
            <person name="Burkitt-Gray L."/>
            <person name="Ray D.A."/>
            <person name="Sullivan K.A.M."/>
            <person name="Roscito J.G."/>
            <person name="Kirilenko B.M."/>
            <person name="Davalos L.M."/>
            <person name="Corthals A.P."/>
            <person name="Power M.L."/>
            <person name="Jones G."/>
            <person name="Ransome R.D."/>
            <person name="Dechmann D.K.N."/>
            <person name="Locatelli A.G."/>
            <person name="Puechmaille S.J."/>
            <person name="Fedrigo O."/>
            <person name="Jarvis E.D."/>
            <person name="Hiller M."/>
            <person name="Vernes S.C."/>
            <person name="Myers E.W."/>
            <person name="Teeling E.C."/>
        </authorList>
    </citation>
    <scope>NUCLEOTIDE SEQUENCE [LARGE SCALE GENOMIC DNA]</scope>
    <source>
        <strain evidence="1">Bat1K_MPI-CBG_1</strain>
    </source>
</reference>